<evidence type="ECO:0000256" key="2">
    <source>
        <dbReference type="ARBA" id="ARBA00008670"/>
    </source>
</evidence>
<feature type="region of interest" description="Disordered" evidence="7">
    <location>
        <begin position="109"/>
        <end position="259"/>
    </location>
</feature>
<feature type="compositionally biased region" description="Basic and acidic residues" evidence="7">
    <location>
        <begin position="373"/>
        <end position="383"/>
    </location>
</feature>
<dbReference type="Proteomes" id="UP001219518">
    <property type="component" value="Unassembled WGS sequence"/>
</dbReference>
<sequence length="607" mass="67309">MVAMASDSYLLKAPAAPAQAQWEARCRCRRCCDRRGAPACGGEVAMAVTLVVLAAGLLSLAGIVFYLNVQLTQVRAKVAAQEHQLGVVNTKLTNLNLIEQFKAFEAVPPVEMDDFDEPGDELLDDDDTQPVYPDWENSNIESRVQPDRSAHSVQPLQPAGSLREEDPTAAPVDEKNEDDGTELSEQPLQPAGSLREEDPAAAPVDEEDEDDEDDSTELIKSASSQSDSEDAEDAEMREEPPVKFPEDSETRVRRDVRPQAQLRLYHTLQSPGPGPAVPGAETWSAYGSRQAQPMYAERPPTGFVAPPRPARTNSYHATTPGTPIASRRSRVMNAAAAAPRPQQAQHHRTGRRQRLQELQQQAPLQEVPQDPQDVSRQDVEVGRRRQPWAHFGSGPWRAGEYEQRERDPRRWRGVRSIDTTVEVEQTWRPYTPVVEGPAIAAHFVADSTRHRGTHHYDDNGRLKHPTGEYVDWRASDWVRELGLDQHFRLAEAGGHVTVDTPGLYLVYAQVNYANDRDENGFWVYRNARKELLCAVTAAVSSASAHANTCFTAGVLLLARGDRVSLRDLAGDRYRVLDHPGRSFIGLVNLSSCKLKQEPQASRMAVAA</sequence>
<organism evidence="10 11">
    <name type="scientific">Frankliniella fusca</name>
    <dbReference type="NCBI Taxonomy" id="407009"/>
    <lineage>
        <taxon>Eukaryota</taxon>
        <taxon>Metazoa</taxon>
        <taxon>Ecdysozoa</taxon>
        <taxon>Arthropoda</taxon>
        <taxon>Hexapoda</taxon>
        <taxon>Insecta</taxon>
        <taxon>Pterygota</taxon>
        <taxon>Neoptera</taxon>
        <taxon>Paraneoptera</taxon>
        <taxon>Thysanoptera</taxon>
        <taxon>Terebrantia</taxon>
        <taxon>Thripoidea</taxon>
        <taxon>Thripidae</taxon>
        <taxon>Frankliniella</taxon>
    </lineage>
</organism>
<keyword evidence="5" id="KW-1015">Disulfide bond</keyword>
<dbReference type="Gene3D" id="2.60.120.40">
    <property type="match status" value="1"/>
</dbReference>
<feature type="region of interest" description="Disordered" evidence="7">
    <location>
        <begin position="305"/>
        <end position="324"/>
    </location>
</feature>
<accession>A0AAE1HVY9</accession>
<evidence type="ECO:0000256" key="3">
    <source>
        <dbReference type="ARBA" id="ARBA00022514"/>
    </source>
</evidence>
<dbReference type="EMBL" id="JAHWGI010001301">
    <property type="protein sequence ID" value="KAK3927826.1"/>
    <property type="molecule type" value="Genomic_DNA"/>
</dbReference>
<dbReference type="PANTHER" id="PTHR15151">
    <property type="entry name" value="PROTEIN EIGER"/>
    <property type="match status" value="1"/>
</dbReference>
<evidence type="ECO:0000256" key="8">
    <source>
        <dbReference type="SAM" id="Phobius"/>
    </source>
</evidence>
<dbReference type="InterPro" id="IPR051748">
    <property type="entry name" value="TNF_Ligand_Superfamily"/>
</dbReference>
<evidence type="ECO:0000256" key="5">
    <source>
        <dbReference type="ARBA" id="ARBA00023157"/>
    </source>
</evidence>
<feature type="compositionally biased region" description="Low complexity" evidence="7">
    <location>
        <begin position="334"/>
        <end position="344"/>
    </location>
</feature>
<dbReference type="InterPro" id="IPR021184">
    <property type="entry name" value="TNF_CS"/>
</dbReference>
<feature type="domain" description="THD" evidence="9">
    <location>
        <begin position="439"/>
        <end position="589"/>
    </location>
</feature>
<gene>
    <name evidence="10" type="ORF">KUF71_016111</name>
</gene>
<dbReference type="GO" id="GO:0005164">
    <property type="term" value="F:tumor necrosis factor receptor binding"/>
    <property type="evidence" value="ECO:0007669"/>
    <property type="project" value="InterPro"/>
</dbReference>
<comment type="subcellular location">
    <subcellularLocation>
        <location evidence="1">Secreted</location>
    </subcellularLocation>
</comment>
<evidence type="ECO:0000313" key="10">
    <source>
        <dbReference type="EMBL" id="KAK3927826.1"/>
    </source>
</evidence>
<evidence type="ECO:0000259" key="9">
    <source>
        <dbReference type="PROSITE" id="PS50049"/>
    </source>
</evidence>
<evidence type="ECO:0000256" key="4">
    <source>
        <dbReference type="ARBA" id="ARBA00022525"/>
    </source>
</evidence>
<dbReference type="InterPro" id="IPR008983">
    <property type="entry name" value="Tumour_necrosis_fac-like_dom"/>
</dbReference>
<dbReference type="SUPFAM" id="SSF49842">
    <property type="entry name" value="TNF-like"/>
    <property type="match status" value="1"/>
</dbReference>
<protein>
    <submittedName>
        <fullName evidence="10">Protein eiger</fullName>
    </submittedName>
</protein>
<feature type="compositionally biased region" description="Polar residues" evidence="7">
    <location>
        <begin position="311"/>
        <end position="321"/>
    </location>
</feature>
<dbReference type="GO" id="GO:0005615">
    <property type="term" value="C:extracellular space"/>
    <property type="evidence" value="ECO:0007669"/>
    <property type="project" value="UniProtKB-KW"/>
</dbReference>
<dbReference type="GO" id="GO:0006955">
    <property type="term" value="P:immune response"/>
    <property type="evidence" value="ECO:0007669"/>
    <property type="project" value="InterPro"/>
</dbReference>
<evidence type="ECO:0000313" key="11">
    <source>
        <dbReference type="Proteomes" id="UP001219518"/>
    </source>
</evidence>
<comment type="similarity">
    <text evidence="2">Belongs to the tumor necrosis factor family.</text>
</comment>
<dbReference type="AlphaFoldDB" id="A0AAE1HVY9"/>
<dbReference type="GO" id="GO:0016020">
    <property type="term" value="C:membrane"/>
    <property type="evidence" value="ECO:0007669"/>
    <property type="project" value="InterPro"/>
</dbReference>
<dbReference type="Pfam" id="PF00229">
    <property type="entry name" value="TNF"/>
    <property type="match status" value="1"/>
</dbReference>
<name>A0AAE1HVY9_9NEOP</name>
<keyword evidence="3" id="KW-0202">Cytokine</keyword>
<keyword evidence="8" id="KW-0472">Membrane</keyword>
<keyword evidence="4" id="KW-0964">Secreted</keyword>
<dbReference type="PROSITE" id="PS00251">
    <property type="entry name" value="THD_1"/>
    <property type="match status" value="1"/>
</dbReference>
<evidence type="ECO:0000256" key="1">
    <source>
        <dbReference type="ARBA" id="ARBA00004613"/>
    </source>
</evidence>
<feature type="compositionally biased region" description="Basic and acidic residues" evidence="7">
    <location>
        <begin position="237"/>
        <end position="257"/>
    </location>
</feature>
<keyword evidence="8" id="KW-1133">Transmembrane helix</keyword>
<feature type="region of interest" description="Disordered" evidence="7">
    <location>
        <begin position="334"/>
        <end position="383"/>
    </location>
</feature>
<evidence type="ECO:0000256" key="6">
    <source>
        <dbReference type="ARBA" id="ARBA00023180"/>
    </source>
</evidence>
<dbReference type="InterPro" id="IPR006052">
    <property type="entry name" value="TNF_dom"/>
</dbReference>
<feature type="compositionally biased region" description="Acidic residues" evidence="7">
    <location>
        <begin position="204"/>
        <end position="216"/>
    </location>
</feature>
<comment type="caution">
    <text evidence="10">The sequence shown here is derived from an EMBL/GenBank/DDBJ whole genome shotgun (WGS) entry which is preliminary data.</text>
</comment>
<keyword evidence="11" id="KW-1185">Reference proteome</keyword>
<dbReference type="GO" id="GO:0005125">
    <property type="term" value="F:cytokine activity"/>
    <property type="evidence" value="ECO:0007669"/>
    <property type="project" value="UniProtKB-KW"/>
</dbReference>
<proteinExistence type="inferred from homology"/>
<keyword evidence="6" id="KW-0325">Glycoprotein</keyword>
<feature type="compositionally biased region" description="Acidic residues" evidence="7">
    <location>
        <begin position="227"/>
        <end position="236"/>
    </location>
</feature>
<reference evidence="10" key="1">
    <citation type="submission" date="2021-07" db="EMBL/GenBank/DDBJ databases">
        <authorList>
            <person name="Catto M.A."/>
            <person name="Jacobson A."/>
            <person name="Kennedy G."/>
            <person name="Labadie P."/>
            <person name="Hunt B.G."/>
            <person name="Srinivasan R."/>
        </authorList>
    </citation>
    <scope>NUCLEOTIDE SEQUENCE</scope>
    <source>
        <strain evidence="10">PL_HMW_Pooled</strain>
        <tissue evidence="10">Head</tissue>
    </source>
</reference>
<evidence type="ECO:0000256" key="7">
    <source>
        <dbReference type="SAM" id="MobiDB-lite"/>
    </source>
</evidence>
<keyword evidence="8" id="KW-0812">Transmembrane</keyword>
<dbReference type="PROSITE" id="PS50049">
    <property type="entry name" value="THD_2"/>
    <property type="match status" value="1"/>
</dbReference>
<reference evidence="10" key="2">
    <citation type="journal article" date="2023" name="BMC Genomics">
        <title>Pest status, molecular evolution, and epigenetic factors derived from the genome assembly of Frankliniella fusca, a thysanopteran phytovirus vector.</title>
        <authorList>
            <person name="Catto M.A."/>
            <person name="Labadie P.E."/>
            <person name="Jacobson A.L."/>
            <person name="Kennedy G.G."/>
            <person name="Srinivasan R."/>
            <person name="Hunt B.G."/>
        </authorList>
    </citation>
    <scope>NUCLEOTIDE SEQUENCE</scope>
    <source>
        <strain evidence="10">PL_HMW_Pooled</strain>
    </source>
</reference>
<feature type="compositionally biased region" description="Low complexity" evidence="7">
    <location>
        <begin position="356"/>
        <end position="369"/>
    </location>
</feature>
<dbReference type="PANTHER" id="PTHR15151:SF24">
    <property type="entry name" value="A PROLIFERATION-INDUCING LIGAND-LIKE PROTEIN-RELATED"/>
    <property type="match status" value="1"/>
</dbReference>
<feature type="compositionally biased region" description="Acidic residues" evidence="7">
    <location>
        <begin position="111"/>
        <end position="128"/>
    </location>
</feature>
<feature type="transmembrane region" description="Helical" evidence="8">
    <location>
        <begin position="44"/>
        <end position="67"/>
    </location>
</feature>